<dbReference type="RefSeq" id="WP_120382447.1">
    <property type="nucleotide sequence ID" value="NZ_RAXT01000001.1"/>
</dbReference>
<comment type="caution">
    <text evidence="1">The sequence shown here is derived from an EMBL/GenBank/DDBJ whole genome shotgun (WGS) entry which is preliminary data.</text>
</comment>
<dbReference type="EMBL" id="RAXT01000001">
    <property type="protein sequence ID" value="RKG40953.1"/>
    <property type="molecule type" value="Genomic_DNA"/>
</dbReference>
<proteinExistence type="predicted"/>
<protein>
    <submittedName>
        <fullName evidence="1">Uncharacterized protein</fullName>
    </submittedName>
</protein>
<evidence type="ECO:0000313" key="1">
    <source>
        <dbReference type="EMBL" id="RKG40953.1"/>
    </source>
</evidence>
<reference evidence="1 2" key="1">
    <citation type="submission" date="2018-09" db="EMBL/GenBank/DDBJ databases">
        <title>The draft genome of Acinetobacter spp. strains.</title>
        <authorList>
            <person name="Qin J."/>
            <person name="Feng Y."/>
            <person name="Zong Z."/>
        </authorList>
    </citation>
    <scope>NUCLEOTIDE SEQUENCE [LARGE SCALE GENOMIC DNA]</scope>
    <source>
        <strain evidence="1 2">WCHAc060115</strain>
    </source>
</reference>
<dbReference type="Proteomes" id="UP000280405">
    <property type="component" value="Unassembled WGS sequence"/>
</dbReference>
<accession>A0A3A8FJV8</accession>
<organism evidence="1 2">
    <name type="scientific">Acinetobacter rongchengensis</name>
    <dbReference type="NCBI Taxonomy" id="2419601"/>
    <lineage>
        <taxon>Bacteria</taxon>
        <taxon>Pseudomonadati</taxon>
        <taxon>Pseudomonadota</taxon>
        <taxon>Gammaproteobacteria</taxon>
        <taxon>Moraxellales</taxon>
        <taxon>Moraxellaceae</taxon>
        <taxon>Acinetobacter</taxon>
    </lineage>
</organism>
<dbReference type="AlphaFoldDB" id="A0A3A8FJV8"/>
<sequence length="145" mass="16219">MSCNHNGKTYSQGSLVCANGRELRCDGDYWSETGYSCFTNTEVINEEDYYKISSDQLTFIQNTFEKELNKVNNQDIPESANLGCVRIILSGSMNKIRIFNQCSTCKIAFLSWSNGDLDRVRIAAQGYVDVPTKAQAMQIVGEADC</sequence>
<name>A0A3A8FJV8_9GAMM</name>
<keyword evidence="2" id="KW-1185">Reference proteome</keyword>
<evidence type="ECO:0000313" key="2">
    <source>
        <dbReference type="Proteomes" id="UP000280405"/>
    </source>
</evidence>
<gene>
    <name evidence="1" type="ORF">D7V20_00755</name>
</gene>